<feature type="region of interest" description="Disordered" evidence="11">
    <location>
        <begin position="116"/>
        <end position="135"/>
    </location>
</feature>
<evidence type="ECO:0000256" key="10">
    <source>
        <dbReference type="PIRNR" id="PIRNR000804"/>
    </source>
</evidence>
<evidence type="ECO:0000256" key="9">
    <source>
        <dbReference type="ARBA" id="ARBA00023125"/>
    </source>
</evidence>
<comment type="similarity">
    <text evidence="2 10">Belongs to the beta sliding clamp family.</text>
</comment>
<sequence length="386" mass="42244">MASSNTTPKTDTPLMEVSVDRNNLLAEVTIAARISETKTTQPILTHLLLEASADGRLSISTTDLTRSLKTECPAQIKVTGTAAVPAQQFLDYLKLLPSGPVHFKVLANSHLQVNAGSSRTRMPGRAPSEFPKMPSPSGHAIGLNCRVLRTLVRQSLFAVSTGEDRYLLRAAQLLLRPDRAGMVATDGHRLSFVVVPEEGIPVENVQKSLIPRECLTDLLALLSATKEEKLQFSEDEANLFFRIGSRQLSARKLVGQFPNYEGVMPKDLPNSTVVRSADLLTSIQRVLEFADARSNGVRLHLAENTLTISSSTPELGESEETLAVSYSSEPLTVGFNGSYLVEFLRTIGEKGAMRLSFKDGNTAGMLVPESMNLEYQQRYVVMPMRT</sequence>
<comment type="caution">
    <text evidence="15">The sequence shown here is derived from an EMBL/GenBank/DDBJ whole genome shotgun (WGS) entry which is preliminary data.</text>
</comment>
<dbReference type="Gene3D" id="3.10.150.10">
    <property type="entry name" value="DNA Polymerase III, subunit A, domain 2"/>
    <property type="match status" value="1"/>
</dbReference>
<dbReference type="SUPFAM" id="SSF55979">
    <property type="entry name" value="DNA clamp"/>
    <property type="match status" value="3"/>
</dbReference>
<dbReference type="GO" id="GO:0003887">
    <property type="term" value="F:DNA-directed DNA polymerase activity"/>
    <property type="evidence" value="ECO:0007669"/>
    <property type="project" value="UniProtKB-EC"/>
</dbReference>
<keyword evidence="6 10" id="KW-0548">Nucleotidyltransferase</keyword>
<organism evidence="15 16">
    <name type="scientific">Acidicapsa dinghuensis</name>
    <dbReference type="NCBI Taxonomy" id="2218256"/>
    <lineage>
        <taxon>Bacteria</taxon>
        <taxon>Pseudomonadati</taxon>
        <taxon>Acidobacteriota</taxon>
        <taxon>Terriglobia</taxon>
        <taxon>Terriglobales</taxon>
        <taxon>Acidobacteriaceae</taxon>
        <taxon>Acidicapsa</taxon>
    </lineage>
</organism>
<name>A0ABW1EDN9_9BACT</name>
<comment type="function">
    <text evidence="10">Confers DNA tethering and processivity to DNA polymerases and other proteins. Acts as a clamp, forming a ring around DNA (a reaction catalyzed by the clamp-loading complex) which diffuses in an ATP-independent manner freely and bidirectionally along dsDNA. Initially characterized for its ability to contact the catalytic subunit of DNA polymerase III (Pol III), a complex, multichain enzyme responsible for most of the replicative synthesis in bacteria; Pol III exhibits 3'-5' exonuclease proofreading activity. The beta chain is required for initiation of replication as well as for processivity of DNA replication.</text>
</comment>
<evidence type="ECO:0000256" key="1">
    <source>
        <dbReference type="ARBA" id="ARBA00004496"/>
    </source>
</evidence>
<dbReference type="Pfam" id="PF00712">
    <property type="entry name" value="DNA_pol3_beta"/>
    <property type="match status" value="1"/>
</dbReference>
<keyword evidence="7 10" id="KW-0235">DNA replication</keyword>
<dbReference type="Proteomes" id="UP001596091">
    <property type="component" value="Unassembled WGS sequence"/>
</dbReference>
<evidence type="ECO:0000256" key="6">
    <source>
        <dbReference type="ARBA" id="ARBA00022695"/>
    </source>
</evidence>
<keyword evidence="8 10" id="KW-0239">DNA-directed DNA polymerase</keyword>
<dbReference type="PIRSF" id="PIRSF000804">
    <property type="entry name" value="DNA_pol_III_b"/>
    <property type="match status" value="1"/>
</dbReference>
<evidence type="ECO:0000259" key="13">
    <source>
        <dbReference type="Pfam" id="PF02767"/>
    </source>
</evidence>
<dbReference type="PANTHER" id="PTHR30478:SF0">
    <property type="entry name" value="BETA SLIDING CLAMP"/>
    <property type="match status" value="1"/>
</dbReference>
<dbReference type="EMBL" id="JBHSPH010000002">
    <property type="protein sequence ID" value="MFC5862079.1"/>
    <property type="molecule type" value="Genomic_DNA"/>
</dbReference>
<dbReference type="RefSeq" id="WP_263338149.1">
    <property type="nucleotide sequence ID" value="NZ_JAGSYH010000004.1"/>
</dbReference>
<reference evidence="16" key="1">
    <citation type="journal article" date="2019" name="Int. J. Syst. Evol. Microbiol.">
        <title>The Global Catalogue of Microorganisms (GCM) 10K type strain sequencing project: providing services to taxonomists for standard genome sequencing and annotation.</title>
        <authorList>
            <consortium name="The Broad Institute Genomics Platform"/>
            <consortium name="The Broad Institute Genome Sequencing Center for Infectious Disease"/>
            <person name="Wu L."/>
            <person name="Ma J."/>
        </authorList>
    </citation>
    <scope>NUCLEOTIDE SEQUENCE [LARGE SCALE GENOMIC DNA]</scope>
    <source>
        <strain evidence="16">JCM 4087</strain>
    </source>
</reference>
<evidence type="ECO:0000256" key="8">
    <source>
        <dbReference type="ARBA" id="ARBA00022932"/>
    </source>
</evidence>
<evidence type="ECO:0000313" key="16">
    <source>
        <dbReference type="Proteomes" id="UP001596091"/>
    </source>
</evidence>
<evidence type="ECO:0000256" key="4">
    <source>
        <dbReference type="ARBA" id="ARBA00022490"/>
    </source>
</evidence>
<evidence type="ECO:0000313" key="15">
    <source>
        <dbReference type="EMBL" id="MFC5862079.1"/>
    </source>
</evidence>
<keyword evidence="4 10" id="KW-0963">Cytoplasm</keyword>
<dbReference type="InterPro" id="IPR046938">
    <property type="entry name" value="DNA_clamp_sf"/>
</dbReference>
<dbReference type="Pfam" id="PF02768">
    <property type="entry name" value="DNA_pol3_beta_3"/>
    <property type="match status" value="1"/>
</dbReference>
<feature type="domain" description="DNA polymerase III beta sliding clamp C-terminal" evidence="14">
    <location>
        <begin position="263"/>
        <end position="385"/>
    </location>
</feature>
<dbReference type="InterPro" id="IPR022635">
    <property type="entry name" value="DNA_polIII_beta_C"/>
</dbReference>
<dbReference type="CDD" id="cd00140">
    <property type="entry name" value="beta_clamp"/>
    <property type="match status" value="1"/>
</dbReference>
<feature type="domain" description="DNA polymerase III beta sliding clamp N-terminal" evidence="12">
    <location>
        <begin position="15"/>
        <end position="134"/>
    </location>
</feature>
<protein>
    <recommendedName>
        <fullName evidence="3 10">Beta sliding clamp</fullName>
    </recommendedName>
</protein>
<keyword evidence="5 10" id="KW-0808">Transferase</keyword>
<dbReference type="NCBIfam" id="TIGR00663">
    <property type="entry name" value="dnan"/>
    <property type="match status" value="1"/>
</dbReference>
<evidence type="ECO:0000256" key="5">
    <source>
        <dbReference type="ARBA" id="ARBA00022679"/>
    </source>
</evidence>
<dbReference type="Pfam" id="PF02767">
    <property type="entry name" value="DNA_pol3_beta_2"/>
    <property type="match status" value="1"/>
</dbReference>
<comment type="subcellular location">
    <subcellularLocation>
        <location evidence="1 10">Cytoplasm</location>
    </subcellularLocation>
</comment>
<dbReference type="SMART" id="SM00480">
    <property type="entry name" value="POL3Bc"/>
    <property type="match status" value="1"/>
</dbReference>
<evidence type="ECO:0000259" key="14">
    <source>
        <dbReference type="Pfam" id="PF02768"/>
    </source>
</evidence>
<keyword evidence="9" id="KW-0238">DNA-binding</keyword>
<dbReference type="InterPro" id="IPR022634">
    <property type="entry name" value="DNA_polIII_beta_N"/>
</dbReference>
<evidence type="ECO:0000256" key="7">
    <source>
        <dbReference type="ARBA" id="ARBA00022705"/>
    </source>
</evidence>
<comment type="subunit">
    <text evidence="10">Forms a ring-shaped head-to-tail homodimer around DNA.</text>
</comment>
<evidence type="ECO:0000256" key="3">
    <source>
        <dbReference type="ARBA" id="ARBA00021035"/>
    </source>
</evidence>
<feature type="domain" description="DNA polymerase III beta sliding clamp central" evidence="13">
    <location>
        <begin position="144"/>
        <end position="259"/>
    </location>
</feature>
<keyword evidence="16" id="KW-1185">Reference proteome</keyword>
<dbReference type="PANTHER" id="PTHR30478">
    <property type="entry name" value="DNA POLYMERASE III SUBUNIT BETA"/>
    <property type="match status" value="1"/>
</dbReference>
<evidence type="ECO:0000259" key="12">
    <source>
        <dbReference type="Pfam" id="PF00712"/>
    </source>
</evidence>
<dbReference type="InterPro" id="IPR001001">
    <property type="entry name" value="DNA_polIII_beta"/>
</dbReference>
<dbReference type="InterPro" id="IPR022637">
    <property type="entry name" value="DNA_polIII_beta_cen"/>
</dbReference>
<accession>A0ABW1EDN9</accession>
<evidence type="ECO:0000256" key="2">
    <source>
        <dbReference type="ARBA" id="ARBA00010752"/>
    </source>
</evidence>
<evidence type="ECO:0000256" key="11">
    <source>
        <dbReference type="SAM" id="MobiDB-lite"/>
    </source>
</evidence>
<gene>
    <name evidence="15" type="primary">dnaN</name>
    <name evidence="15" type="ORF">ACFPT7_07225</name>
</gene>
<dbReference type="Gene3D" id="3.70.10.10">
    <property type="match status" value="1"/>
</dbReference>
<proteinExistence type="inferred from homology"/>